<name>A0AAV4KMH7_9ACTN</name>
<dbReference type="InterPro" id="IPR003615">
    <property type="entry name" value="HNH_nuc"/>
</dbReference>
<dbReference type="Gene3D" id="3.40.50.300">
    <property type="entry name" value="P-loop containing nucleotide triphosphate hydrolases"/>
    <property type="match status" value="1"/>
</dbReference>
<dbReference type="GO" id="GO:0004519">
    <property type="term" value="F:endonuclease activity"/>
    <property type="evidence" value="ECO:0007669"/>
    <property type="project" value="UniProtKB-KW"/>
</dbReference>
<reference evidence="6" key="3">
    <citation type="submission" date="2023-08" db="EMBL/GenBank/DDBJ databases">
        <authorList>
            <person name="Sun Q."/>
            <person name="Ohkuma M."/>
        </authorList>
    </citation>
    <scope>NUCLEOTIDE SEQUENCE</scope>
    <source>
        <strain evidence="6">JCM 4205</strain>
    </source>
</reference>
<dbReference type="EMBL" id="CP023693">
    <property type="protein sequence ID" value="QEV33282.1"/>
    <property type="molecule type" value="Genomic_DNA"/>
</dbReference>
<feature type="domain" description="HNH nuclease" evidence="5">
    <location>
        <begin position="50"/>
        <end position="101"/>
    </location>
</feature>
<comment type="similarity">
    <text evidence="3">Belongs to the HNH nuclease family.</text>
</comment>
<evidence type="ECO:0000313" key="9">
    <source>
        <dbReference type="Proteomes" id="UP000642014"/>
    </source>
</evidence>
<accession>A0AAV4KMH7</accession>
<dbReference type="PANTHER" id="PTHR41286">
    <property type="entry name" value="HNH NUCLEASE YAJD-RELATED"/>
    <property type="match status" value="1"/>
</dbReference>
<dbReference type="CDD" id="cd00085">
    <property type="entry name" value="HNHc"/>
    <property type="match status" value="1"/>
</dbReference>
<dbReference type="AlphaFoldDB" id="A0AAV4KMH7"/>
<dbReference type="PANTHER" id="PTHR41286:SF1">
    <property type="entry name" value="HNH NUCLEASE YAJD-RELATED"/>
    <property type="match status" value="1"/>
</dbReference>
<dbReference type="InterPro" id="IPR027417">
    <property type="entry name" value="P-loop_NTPase"/>
</dbReference>
<evidence type="ECO:0000313" key="6">
    <source>
        <dbReference type="EMBL" id="GGR37896.1"/>
    </source>
</evidence>
<dbReference type="GO" id="GO:0016787">
    <property type="term" value="F:hydrolase activity"/>
    <property type="evidence" value="ECO:0007669"/>
    <property type="project" value="UniProtKB-KW"/>
</dbReference>
<evidence type="ECO:0000256" key="1">
    <source>
        <dbReference type="ARBA" id="ARBA00022722"/>
    </source>
</evidence>
<dbReference type="SMART" id="SM00507">
    <property type="entry name" value="HNHc"/>
    <property type="match status" value="1"/>
</dbReference>
<keyword evidence="8" id="KW-1185">Reference proteome</keyword>
<keyword evidence="1" id="KW-0540">Nuclease</keyword>
<dbReference type="InterPro" id="IPR002711">
    <property type="entry name" value="HNH"/>
</dbReference>
<evidence type="ECO:0000259" key="5">
    <source>
        <dbReference type="SMART" id="SM00507"/>
    </source>
</evidence>
<organism evidence="6 9">
    <name type="scientific">Streptomyces cinereoruber</name>
    <dbReference type="NCBI Taxonomy" id="67260"/>
    <lineage>
        <taxon>Bacteria</taxon>
        <taxon>Bacillati</taxon>
        <taxon>Actinomycetota</taxon>
        <taxon>Actinomycetes</taxon>
        <taxon>Kitasatosporales</taxon>
        <taxon>Streptomycetaceae</taxon>
        <taxon>Streptomyces</taxon>
    </lineage>
</organism>
<evidence type="ECO:0000256" key="2">
    <source>
        <dbReference type="ARBA" id="ARBA00022801"/>
    </source>
</evidence>
<dbReference type="SUPFAM" id="SSF52540">
    <property type="entry name" value="P-loop containing nucleoside triphosphate hydrolases"/>
    <property type="match status" value="1"/>
</dbReference>
<reference evidence="7 8" key="2">
    <citation type="submission" date="2017-09" db="EMBL/GenBank/DDBJ databases">
        <authorList>
            <person name="Lee N."/>
            <person name="Cho B.-K."/>
        </authorList>
    </citation>
    <scope>NUCLEOTIDE SEQUENCE [LARGE SCALE GENOMIC DNA]</scope>
    <source>
        <strain evidence="7 8">ATCC 19740</strain>
    </source>
</reference>
<keyword evidence="7" id="KW-0255">Endonuclease</keyword>
<sequence length="259" mass="28670">MPSRPPSRCGACRKLRTAGGRCGCSRPSQRQAAATRAEWSWVYADPQWALLRDQVLSEEPLCRAQCGRPPRVVDHIRPHRGDPLLAFDRANLQAMCKPCHDAKTARETGFAGAGPKRVGAVEVTLVCGPPCSGKTSYVRERAERGDLVVDWDALAQALGSPHPHDHPRPLVPFIAEARDAVVARLERRHDVARVWIIATAPRASDRAHLAPEGARTVLLATAEDECVRRARRDDRPPGTIDAIETWWRTYRADQTAPPR</sequence>
<evidence type="ECO:0000313" key="8">
    <source>
        <dbReference type="Proteomes" id="UP000326029"/>
    </source>
</evidence>
<dbReference type="GO" id="GO:0005829">
    <property type="term" value="C:cytosol"/>
    <property type="evidence" value="ECO:0007669"/>
    <property type="project" value="TreeGrafter"/>
</dbReference>
<keyword evidence="2" id="KW-0378">Hydrolase</keyword>
<dbReference type="Proteomes" id="UP000326029">
    <property type="component" value="Chromosome"/>
</dbReference>
<evidence type="ECO:0000256" key="3">
    <source>
        <dbReference type="ARBA" id="ARBA00038412"/>
    </source>
</evidence>
<dbReference type="GeneID" id="95458823"/>
<dbReference type="Pfam" id="PF01844">
    <property type="entry name" value="HNH"/>
    <property type="match status" value="1"/>
</dbReference>
<evidence type="ECO:0000313" key="7">
    <source>
        <dbReference type="EMBL" id="QEV33282.1"/>
    </source>
</evidence>
<dbReference type="RefSeq" id="WP_183953331.1">
    <property type="nucleotide sequence ID" value="NZ_BMSJ01000009.1"/>
</dbReference>
<dbReference type="GO" id="GO:0003676">
    <property type="term" value="F:nucleic acid binding"/>
    <property type="evidence" value="ECO:0007669"/>
    <property type="project" value="InterPro"/>
</dbReference>
<evidence type="ECO:0000256" key="4">
    <source>
        <dbReference type="ARBA" id="ARBA00040194"/>
    </source>
</evidence>
<reference evidence="6 9" key="1">
    <citation type="journal article" date="2014" name="Int. J. Syst. Evol. Microbiol.">
        <title>Complete genome sequence of Corynebacterium casei LMG S-19264T (=DSM 44701T), isolated from a smear-ripened cheese.</title>
        <authorList>
            <consortium name="US DOE Joint Genome Institute (JGI-PGF)"/>
            <person name="Walter F."/>
            <person name="Albersmeier A."/>
            <person name="Kalinowski J."/>
            <person name="Ruckert C."/>
        </authorList>
    </citation>
    <scope>NUCLEOTIDE SEQUENCE [LARGE SCALE GENOMIC DNA]</scope>
    <source>
        <strain evidence="6 9">JCM 4205</strain>
    </source>
</reference>
<protein>
    <recommendedName>
        <fullName evidence="4">Putative HNH nuclease YajD</fullName>
    </recommendedName>
</protein>
<proteinExistence type="inferred from homology"/>
<gene>
    <name evidence="7" type="ORF">CP977_14820</name>
    <name evidence="6" type="ORF">GCM10010497_45970</name>
</gene>
<dbReference type="GO" id="GO:0008270">
    <property type="term" value="F:zinc ion binding"/>
    <property type="evidence" value="ECO:0007669"/>
    <property type="project" value="InterPro"/>
</dbReference>
<dbReference type="EMBL" id="BMSJ01000009">
    <property type="protein sequence ID" value="GGR37896.1"/>
    <property type="molecule type" value="Genomic_DNA"/>
</dbReference>
<dbReference type="Proteomes" id="UP000642014">
    <property type="component" value="Unassembled WGS sequence"/>
</dbReference>